<dbReference type="GO" id="GO:0160016">
    <property type="term" value="F:CCACCA tRNA nucleotidyltransferase activity"/>
    <property type="evidence" value="ECO:0007669"/>
    <property type="project" value="RHEA"/>
</dbReference>
<comment type="function">
    <text evidence="11">Catalyzes the addition and repair of the essential 3'-terminal CCA sequence in tRNAs without using a nucleic acid template. Adds these three nucleotides in the order of C, C, and A to the tRNA nucleotide-73, using CTP and ATP as substrates and producing inorganic pyrophosphate. tRNA 3'-terminal CCA addition is required both for tRNA processing and repair. Also involved in tRNA surveillance by mediating tandem CCA addition to generate a CCACCA at the 3' terminus of unstable tRNAs. While stable tRNAs receive only 3'-terminal CCA, unstable tRNAs are marked with CCACCA and rapidly degraded.</text>
</comment>
<feature type="binding site" evidence="11">
    <location>
        <position position="163"/>
    </location>
    <ligand>
        <name>CTP</name>
        <dbReference type="ChEBI" id="CHEBI:37563"/>
    </ligand>
</feature>
<accession>A0A1H1BSV9</accession>
<dbReference type="InterPro" id="IPR043519">
    <property type="entry name" value="NT_sf"/>
</dbReference>
<dbReference type="Pfam" id="PF12627">
    <property type="entry name" value="PolyA_pol_RNAbd"/>
    <property type="match status" value="1"/>
</dbReference>
<dbReference type="EC" id="2.7.7.72" evidence="11"/>
<evidence type="ECO:0000256" key="10">
    <source>
        <dbReference type="ARBA" id="ARBA00022884"/>
    </source>
</evidence>
<dbReference type="GO" id="GO:0000049">
    <property type="term" value="F:tRNA binding"/>
    <property type="evidence" value="ECO:0007669"/>
    <property type="project" value="UniProtKB-UniRule"/>
</dbReference>
<evidence type="ECO:0000259" key="12">
    <source>
        <dbReference type="Pfam" id="PF01743"/>
    </source>
</evidence>
<feature type="binding site" evidence="11">
    <location>
        <position position="36"/>
    </location>
    <ligand>
        <name>CTP</name>
        <dbReference type="ChEBI" id="CHEBI:37563"/>
    </ligand>
</feature>
<comment type="similarity">
    <text evidence="11">Belongs to the tRNA nucleotidyltransferase/poly(A) polymerase family. Bacterial CCA-adding enzyme type 3 subfamily.</text>
</comment>
<organism evidence="15 16">
    <name type="scientific">Virgibacillus salinus</name>
    <dbReference type="NCBI Taxonomy" id="553311"/>
    <lineage>
        <taxon>Bacteria</taxon>
        <taxon>Bacillati</taxon>
        <taxon>Bacillota</taxon>
        <taxon>Bacilli</taxon>
        <taxon>Bacillales</taxon>
        <taxon>Bacillaceae</taxon>
        <taxon>Virgibacillus</taxon>
    </lineage>
</organism>
<dbReference type="GO" id="GO:0004810">
    <property type="term" value="F:CCA tRNA nucleotidyltransferase activity"/>
    <property type="evidence" value="ECO:0007669"/>
    <property type="project" value="UniProtKB-UniRule"/>
</dbReference>
<gene>
    <name evidence="11" type="primary">cca</name>
    <name evidence="15" type="ORF">SAMN05216231_1893</name>
</gene>
<comment type="catalytic activity">
    <reaction evidence="11">
        <text>a tRNA with a 3' CCA end + 2 CTP + ATP = a tRNA with a 3' CCACCA end + 3 diphosphate</text>
        <dbReference type="Rhea" id="RHEA:76235"/>
        <dbReference type="Rhea" id="RHEA-COMP:10468"/>
        <dbReference type="Rhea" id="RHEA-COMP:18655"/>
        <dbReference type="ChEBI" id="CHEBI:30616"/>
        <dbReference type="ChEBI" id="CHEBI:33019"/>
        <dbReference type="ChEBI" id="CHEBI:37563"/>
        <dbReference type="ChEBI" id="CHEBI:83071"/>
        <dbReference type="ChEBI" id="CHEBI:195187"/>
    </reaction>
</comment>
<comment type="miscellaneous">
    <text evidence="11">A single active site specifically recognizes both ATP and CTP and is responsible for their addition.</text>
</comment>
<evidence type="ECO:0000256" key="3">
    <source>
        <dbReference type="ARBA" id="ARBA00022694"/>
    </source>
</evidence>
<keyword evidence="4 11" id="KW-0548">Nucleotidyltransferase</keyword>
<dbReference type="GO" id="GO:0005524">
    <property type="term" value="F:ATP binding"/>
    <property type="evidence" value="ECO:0007669"/>
    <property type="project" value="UniProtKB-UniRule"/>
</dbReference>
<evidence type="ECO:0000256" key="6">
    <source>
        <dbReference type="ARBA" id="ARBA00022741"/>
    </source>
</evidence>
<dbReference type="InterPro" id="IPR032810">
    <property type="entry name" value="CCA-adding_enz_C"/>
</dbReference>
<dbReference type="GO" id="GO:0000287">
    <property type="term" value="F:magnesium ion binding"/>
    <property type="evidence" value="ECO:0007669"/>
    <property type="project" value="UniProtKB-UniRule"/>
</dbReference>
<dbReference type="PANTHER" id="PTHR46173">
    <property type="entry name" value="CCA TRNA NUCLEOTIDYLTRANSFERASE 1, MITOCHONDRIAL"/>
    <property type="match status" value="1"/>
</dbReference>
<dbReference type="InterPro" id="IPR032828">
    <property type="entry name" value="PolyA_RNA-bd"/>
</dbReference>
<comment type="subunit">
    <text evidence="11">Homodimer.</text>
</comment>
<protein>
    <recommendedName>
        <fullName evidence="11">CCA-adding enzyme</fullName>
        <ecNumber evidence="11">2.7.7.72</ecNumber>
    </recommendedName>
    <alternativeName>
        <fullName evidence="11">CCA tRNA nucleotidyltransferase</fullName>
    </alternativeName>
    <alternativeName>
        <fullName evidence="11">tRNA CCA-pyrophosphorylase</fullName>
    </alternativeName>
    <alternativeName>
        <fullName evidence="11">tRNA adenylyl-/cytidylyl- transferase</fullName>
    </alternativeName>
    <alternativeName>
        <fullName evidence="11">tRNA nucleotidyltransferase</fullName>
    </alternativeName>
    <alternativeName>
        <fullName evidence="11">tRNA-NT</fullName>
    </alternativeName>
</protein>
<dbReference type="InterPro" id="IPR023068">
    <property type="entry name" value="CCA-adding_enz_firmicutes"/>
</dbReference>
<feature type="binding site" evidence="11">
    <location>
        <position position="169"/>
    </location>
    <ligand>
        <name>ATP</name>
        <dbReference type="ChEBI" id="CHEBI:30616"/>
    </ligand>
</feature>
<feature type="binding site" evidence="11">
    <location>
        <position position="169"/>
    </location>
    <ligand>
        <name>CTP</name>
        <dbReference type="ChEBI" id="CHEBI:37563"/>
    </ligand>
</feature>
<dbReference type="SUPFAM" id="SSF81301">
    <property type="entry name" value="Nucleotidyltransferase"/>
    <property type="match status" value="1"/>
</dbReference>
<comment type="catalytic activity">
    <reaction evidence="11">
        <text>a tRNA precursor + 2 CTP + ATP = a tRNA with a 3' CCA end + 3 diphosphate</text>
        <dbReference type="Rhea" id="RHEA:14433"/>
        <dbReference type="Rhea" id="RHEA-COMP:10465"/>
        <dbReference type="Rhea" id="RHEA-COMP:10468"/>
        <dbReference type="ChEBI" id="CHEBI:30616"/>
        <dbReference type="ChEBI" id="CHEBI:33019"/>
        <dbReference type="ChEBI" id="CHEBI:37563"/>
        <dbReference type="ChEBI" id="CHEBI:74896"/>
        <dbReference type="ChEBI" id="CHEBI:83071"/>
        <dbReference type="EC" id="2.7.7.72"/>
    </reaction>
</comment>
<dbReference type="Gene3D" id="1.10.3090.10">
    <property type="entry name" value="cca-adding enzyme, domain 2"/>
    <property type="match status" value="1"/>
</dbReference>
<keyword evidence="16" id="KW-1185">Reference proteome</keyword>
<feature type="binding site" evidence="11">
    <location>
        <position position="33"/>
    </location>
    <ligand>
        <name>ATP</name>
        <dbReference type="ChEBI" id="CHEBI:30616"/>
    </ligand>
</feature>
<dbReference type="InterPro" id="IPR002646">
    <property type="entry name" value="PolA_pol_head_dom"/>
</dbReference>
<dbReference type="PANTHER" id="PTHR46173:SF1">
    <property type="entry name" value="CCA TRNA NUCLEOTIDYLTRANSFERASE 1, MITOCHONDRIAL"/>
    <property type="match status" value="1"/>
</dbReference>
<feature type="binding site" evidence="11">
    <location>
        <position position="166"/>
    </location>
    <ligand>
        <name>CTP</name>
        <dbReference type="ChEBI" id="CHEBI:37563"/>
    </ligand>
</feature>
<feature type="binding site" evidence="11">
    <location>
        <position position="166"/>
    </location>
    <ligand>
        <name>ATP</name>
        <dbReference type="ChEBI" id="CHEBI:30616"/>
    </ligand>
</feature>
<dbReference type="HAMAP" id="MF_01263">
    <property type="entry name" value="CCA_bact_type3"/>
    <property type="match status" value="1"/>
</dbReference>
<keyword evidence="10 11" id="KW-0694">RNA-binding</keyword>
<dbReference type="CDD" id="cd05398">
    <property type="entry name" value="NT_ClassII-CCAase"/>
    <property type="match status" value="1"/>
</dbReference>
<keyword evidence="8 11" id="KW-0067">ATP-binding</keyword>
<feature type="domain" description="CCA-adding enzyme C-terminal" evidence="14">
    <location>
        <begin position="267"/>
        <end position="395"/>
    </location>
</feature>
<feature type="binding site" evidence="11">
    <location>
        <position position="117"/>
    </location>
    <ligand>
        <name>ATP</name>
        <dbReference type="ChEBI" id="CHEBI:30616"/>
    </ligand>
</feature>
<dbReference type="Gene3D" id="3.30.460.10">
    <property type="entry name" value="Beta Polymerase, domain 2"/>
    <property type="match status" value="1"/>
</dbReference>
<dbReference type="GO" id="GO:0042245">
    <property type="term" value="P:RNA repair"/>
    <property type="evidence" value="ECO:0007669"/>
    <property type="project" value="UniProtKB-KW"/>
</dbReference>
<feature type="binding site" evidence="11">
    <location>
        <position position="33"/>
    </location>
    <ligand>
        <name>CTP</name>
        <dbReference type="ChEBI" id="CHEBI:37563"/>
    </ligand>
</feature>
<evidence type="ECO:0000256" key="2">
    <source>
        <dbReference type="ARBA" id="ARBA00022679"/>
    </source>
</evidence>
<feature type="binding site" evidence="11">
    <location>
        <position position="160"/>
    </location>
    <ligand>
        <name>ATP</name>
        <dbReference type="ChEBI" id="CHEBI:30616"/>
    </ligand>
</feature>
<proteinExistence type="inferred from homology"/>
<dbReference type="EMBL" id="FNKD01000002">
    <property type="protein sequence ID" value="SDQ54973.1"/>
    <property type="molecule type" value="Genomic_DNA"/>
</dbReference>
<feature type="binding site" evidence="11">
    <location>
        <position position="163"/>
    </location>
    <ligand>
        <name>ATP</name>
        <dbReference type="ChEBI" id="CHEBI:30616"/>
    </ligand>
</feature>
<dbReference type="Pfam" id="PF13735">
    <property type="entry name" value="tRNA_NucTran2_2"/>
    <property type="match status" value="1"/>
</dbReference>
<evidence type="ECO:0000256" key="5">
    <source>
        <dbReference type="ARBA" id="ARBA00022723"/>
    </source>
</evidence>
<dbReference type="GO" id="GO:0001680">
    <property type="term" value="P:tRNA 3'-terminal CCA addition"/>
    <property type="evidence" value="ECO:0007669"/>
    <property type="project" value="UniProtKB-UniRule"/>
</dbReference>
<sequence length="404" mass="46486">MVITVLFTKPFIEAIEVLNQIESHAYDAYFVGGCVRDLLLKREIGDIDIATSAPPSVIQQIFNKVIPVGLEHGTVIVRHRHQSYEVTTFRVEGSYSDQRHPDTVEFIQTIDQDLKRRDFTINALAMDKQGNVIDLFDGRSDIENKIIQTVGNGYDRFMEDPLRIIRALRFSSQLGFSISPNTINDMKLVKSEIENIAVERINNEMTKLFAGDYIEIGLNYLTDTEVYQHLPIMNDHPNIIELLPKNMQAIRSFGGVIALFHFLAPTISIKKWVNEWKCSNNVKNEALILNDALLHYKNCGLDRLLVYCLPRNYYQVFSELVNMLFNQIILIDEMEQIDNRLPIKSKKDLAITGDDVRELFPQLKSGPWIRNTLAAVEHEVLSGKLKNNKMDLKDWIKWNPHVID</sequence>
<evidence type="ECO:0000313" key="16">
    <source>
        <dbReference type="Proteomes" id="UP000199444"/>
    </source>
</evidence>
<evidence type="ECO:0000256" key="1">
    <source>
        <dbReference type="ARBA" id="ARBA00001946"/>
    </source>
</evidence>
<evidence type="ECO:0000313" key="15">
    <source>
        <dbReference type="EMBL" id="SDQ54973.1"/>
    </source>
</evidence>
<evidence type="ECO:0000256" key="4">
    <source>
        <dbReference type="ARBA" id="ARBA00022695"/>
    </source>
</evidence>
<name>A0A1H1BSV9_9BACI</name>
<keyword evidence="2 11" id="KW-0808">Transferase</keyword>
<dbReference type="STRING" id="553311.SAMN05216231_1893"/>
<keyword evidence="5 11" id="KW-0479">Metal-binding</keyword>
<keyword evidence="6 11" id="KW-0547">Nucleotide-binding</keyword>
<evidence type="ECO:0000256" key="7">
    <source>
        <dbReference type="ARBA" id="ARBA00022800"/>
    </source>
</evidence>
<feature type="binding site" evidence="11">
    <location>
        <position position="117"/>
    </location>
    <ligand>
        <name>CTP</name>
        <dbReference type="ChEBI" id="CHEBI:37563"/>
    </ligand>
</feature>
<keyword evidence="9 11" id="KW-0460">Magnesium</keyword>
<evidence type="ECO:0000259" key="14">
    <source>
        <dbReference type="Pfam" id="PF13735"/>
    </source>
</evidence>
<dbReference type="Proteomes" id="UP000199444">
    <property type="component" value="Unassembled WGS sequence"/>
</dbReference>
<dbReference type="SUPFAM" id="SSF81891">
    <property type="entry name" value="Poly A polymerase C-terminal region-like"/>
    <property type="match status" value="1"/>
</dbReference>
<evidence type="ECO:0000259" key="13">
    <source>
        <dbReference type="Pfam" id="PF12627"/>
    </source>
</evidence>
<feature type="domain" description="Poly A polymerase head" evidence="12">
    <location>
        <begin position="28"/>
        <end position="147"/>
    </location>
</feature>
<feature type="binding site" evidence="11">
    <location>
        <position position="48"/>
    </location>
    <ligand>
        <name>Mg(2+)</name>
        <dbReference type="ChEBI" id="CHEBI:18420"/>
    </ligand>
</feature>
<feature type="binding site" evidence="11">
    <location>
        <position position="160"/>
    </location>
    <ligand>
        <name>CTP</name>
        <dbReference type="ChEBI" id="CHEBI:37563"/>
    </ligand>
</feature>
<reference evidence="15 16" key="1">
    <citation type="submission" date="2016-10" db="EMBL/GenBank/DDBJ databases">
        <authorList>
            <person name="de Groot N.N."/>
        </authorList>
    </citation>
    <scope>NUCLEOTIDE SEQUENCE [LARGE SCALE GENOMIC DNA]</scope>
    <source>
        <strain evidence="15 16">CGMCC 1.10449</strain>
    </source>
</reference>
<dbReference type="NCBIfam" id="NF009814">
    <property type="entry name" value="PRK13299.1"/>
    <property type="match status" value="1"/>
</dbReference>
<evidence type="ECO:0000256" key="8">
    <source>
        <dbReference type="ARBA" id="ARBA00022840"/>
    </source>
</evidence>
<dbReference type="Gene3D" id="1.10.246.80">
    <property type="match status" value="1"/>
</dbReference>
<feature type="binding site" evidence="11">
    <location>
        <position position="46"/>
    </location>
    <ligand>
        <name>Mg(2+)</name>
        <dbReference type="ChEBI" id="CHEBI:18420"/>
    </ligand>
</feature>
<dbReference type="InterPro" id="IPR050264">
    <property type="entry name" value="Bact_CCA-adding_enz_type3_sf"/>
</dbReference>
<dbReference type="AlphaFoldDB" id="A0A1H1BSV9"/>
<feature type="domain" description="tRNA nucleotidyltransferase/poly(A) polymerase RNA and SrmB- binding" evidence="13">
    <location>
        <begin position="175"/>
        <end position="233"/>
    </location>
</feature>
<keyword evidence="7 11" id="KW-0692">RNA repair</keyword>
<evidence type="ECO:0000256" key="11">
    <source>
        <dbReference type="HAMAP-Rule" id="MF_01263"/>
    </source>
</evidence>
<feature type="binding site" evidence="11">
    <location>
        <position position="36"/>
    </location>
    <ligand>
        <name>ATP</name>
        <dbReference type="ChEBI" id="CHEBI:30616"/>
    </ligand>
</feature>
<comment type="cofactor">
    <cofactor evidence="1 11">
        <name>Mg(2+)</name>
        <dbReference type="ChEBI" id="CHEBI:18420"/>
    </cofactor>
</comment>
<dbReference type="Pfam" id="PF01743">
    <property type="entry name" value="PolyA_pol"/>
    <property type="match status" value="1"/>
</dbReference>
<evidence type="ECO:0000256" key="9">
    <source>
        <dbReference type="ARBA" id="ARBA00022842"/>
    </source>
</evidence>
<keyword evidence="3 11" id="KW-0819">tRNA processing</keyword>